<dbReference type="PANTHER" id="PTHR10638">
    <property type="entry name" value="COPPER AMINE OXIDASE"/>
    <property type="match status" value="1"/>
</dbReference>
<reference evidence="9 10" key="1">
    <citation type="submission" date="2018-10" db="EMBL/GenBank/DDBJ databases">
        <title>Genomic Encyclopedia of Archaeal and Bacterial Type Strains, Phase II (KMG-II): from individual species to whole genera.</title>
        <authorList>
            <person name="Goeker M."/>
        </authorList>
    </citation>
    <scope>NUCLEOTIDE SEQUENCE [LARGE SCALE GENOMIC DNA]</scope>
    <source>
        <strain evidence="9 10">DSM 14954</strain>
    </source>
</reference>
<evidence type="ECO:0000256" key="3">
    <source>
        <dbReference type="PIRSR" id="PIRSR600269-50"/>
    </source>
</evidence>
<feature type="compositionally biased region" description="Low complexity" evidence="6">
    <location>
        <begin position="431"/>
        <end position="493"/>
    </location>
</feature>
<name>A0A660L688_9ACTN</name>
<dbReference type="RefSeq" id="WP_121255363.1">
    <property type="nucleotide sequence ID" value="NZ_RBIL01000002.1"/>
</dbReference>
<keyword evidence="7" id="KW-0732">Signal</keyword>
<feature type="active site" description="Schiff-base intermediate with substrate; via topaquinone" evidence="3">
    <location>
        <position position="187"/>
    </location>
</feature>
<dbReference type="InterPro" id="IPR036460">
    <property type="entry name" value="Cu_amine_oxidase_C_sf"/>
</dbReference>
<evidence type="ECO:0000256" key="1">
    <source>
        <dbReference type="ARBA" id="ARBA00001935"/>
    </source>
</evidence>
<feature type="chain" id="PRO_5024863279" description="Amine oxidase" evidence="7">
    <location>
        <begin position="24"/>
        <end position="604"/>
    </location>
</feature>
<comment type="caution">
    <text evidence="9">The sequence shown here is derived from an EMBL/GenBank/DDBJ whole genome shotgun (WGS) entry which is preliminary data.</text>
</comment>
<protein>
    <recommendedName>
        <fullName evidence="5">Amine oxidase</fullName>
        <ecNumber evidence="5">1.4.3.-</ecNumber>
    </recommendedName>
</protein>
<dbReference type="GO" id="GO:0009308">
    <property type="term" value="P:amine metabolic process"/>
    <property type="evidence" value="ECO:0007669"/>
    <property type="project" value="UniProtKB-UniRule"/>
</dbReference>
<evidence type="ECO:0000256" key="7">
    <source>
        <dbReference type="SAM" id="SignalP"/>
    </source>
</evidence>
<dbReference type="GO" id="GO:0005507">
    <property type="term" value="F:copper ion binding"/>
    <property type="evidence" value="ECO:0007669"/>
    <property type="project" value="InterPro"/>
</dbReference>
<keyword evidence="5" id="KW-0560">Oxidoreductase</keyword>
<feature type="active site" description="Proton acceptor" evidence="3">
    <location>
        <position position="101"/>
    </location>
</feature>
<dbReference type="InterPro" id="IPR015798">
    <property type="entry name" value="Cu_amine_oxidase_C"/>
</dbReference>
<dbReference type="AlphaFoldDB" id="A0A660L688"/>
<dbReference type="PANTHER" id="PTHR10638:SF86">
    <property type="entry name" value="COPPER AMINE OXIDASE 1-RELATED"/>
    <property type="match status" value="1"/>
</dbReference>
<comment type="PTM">
    <text evidence="4 5">Topaquinone (TPQ) is generated by copper-dependent autoxidation of a specific tyrosyl residue.</text>
</comment>
<feature type="modified residue" description="2',4',5'-topaquinone" evidence="4">
    <location>
        <position position="187"/>
    </location>
</feature>
<comment type="subunit">
    <text evidence="2">Homodimer.</text>
</comment>
<gene>
    <name evidence="9" type="ORF">C8N24_5110</name>
</gene>
<proteinExistence type="inferred from homology"/>
<feature type="region of interest" description="Disordered" evidence="6">
    <location>
        <begin position="419"/>
        <end position="495"/>
    </location>
</feature>
<evidence type="ECO:0000256" key="6">
    <source>
        <dbReference type="SAM" id="MobiDB-lite"/>
    </source>
</evidence>
<dbReference type="EMBL" id="RBIL01000002">
    <property type="protein sequence ID" value="RKQ87090.1"/>
    <property type="molecule type" value="Genomic_DNA"/>
</dbReference>
<evidence type="ECO:0000256" key="2">
    <source>
        <dbReference type="ARBA" id="ARBA00011738"/>
    </source>
</evidence>
<dbReference type="SUPFAM" id="SSF49998">
    <property type="entry name" value="Amine oxidase catalytic domain"/>
    <property type="match status" value="1"/>
</dbReference>
<dbReference type="OrthoDB" id="9772590at2"/>
<evidence type="ECO:0000256" key="4">
    <source>
        <dbReference type="PIRSR" id="PIRSR600269-51"/>
    </source>
</evidence>
<evidence type="ECO:0000313" key="10">
    <source>
        <dbReference type="Proteomes" id="UP000278962"/>
    </source>
</evidence>
<comment type="similarity">
    <text evidence="5">Belongs to the copper/topaquinone oxidase family.</text>
</comment>
<feature type="signal peptide" evidence="7">
    <location>
        <begin position="1"/>
        <end position="23"/>
    </location>
</feature>
<dbReference type="Proteomes" id="UP000278962">
    <property type="component" value="Unassembled WGS sequence"/>
</dbReference>
<keyword evidence="5" id="KW-0479">Metal-binding</keyword>
<dbReference type="Gene3D" id="2.60.40.10">
    <property type="entry name" value="Immunoglobulins"/>
    <property type="match status" value="1"/>
</dbReference>
<dbReference type="InterPro" id="IPR013783">
    <property type="entry name" value="Ig-like_fold"/>
</dbReference>
<dbReference type="GO" id="GO:0005975">
    <property type="term" value="P:carbohydrate metabolic process"/>
    <property type="evidence" value="ECO:0007669"/>
    <property type="project" value="UniProtKB-ARBA"/>
</dbReference>
<keyword evidence="10" id="KW-1185">Reference proteome</keyword>
<accession>A0A660L688</accession>
<dbReference type="GO" id="GO:0048038">
    <property type="term" value="F:quinone binding"/>
    <property type="evidence" value="ECO:0007669"/>
    <property type="project" value="InterPro"/>
</dbReference>
<keyword evidence="5" id="KW-0186">Copper</keyword>
<comment type="cofactor">
    <cofactor evidence="5">
        <name>Cu cation</name>
        <dbReference type="ChEBI" id="CHEBI:23378"/>
    </cofactor>
    <text evidence="5">Contains 1 topaquinone per subunit.</text>
</comment>
<evidence type="ECO:0000313" key="9">
    <source>
        <dbReference type="EMBL" id="RKQ87090.1"/>
    </source>
</evidence>
<evidence type="ECO:0000256" key="5">
    <source>
        <dbReference type="RuleBase" id="RU000672"/>
    </source>
</evidence>
<feature type="domain" description="Copper amine oxidase catalytic" evidence="8">
    <location>
        <begin position="47"/>
        <end position="409"/>
    </location>
</feature>
<comment type="cofactor">
    <cofactor evidence="1">
        <name>Cu cation</name>
        <dbReference type="ChEBI" id="CHEBI:23378"/>
    </cofactor>
</comment>
<organism evidence="9 10">
    <name type="scientific">Solirubrobacter pauli</name>
    <dbReference type="NCBI Taxonomy" id="166793"/>
    <lineage>
        <taxon>Bacteria</taxon>
        <taxon>Bacillati</taxon>
        <taxon>Actinomycetota</taxon>
        <taxon>Thermoleophilia</taxon>
        <taxon>Solirubrobacterales</taxon>
        <taxon>Solirubrobacteraceae</taxon>
        <taxon>Solirubrobacter</taxon>
    </lineage>
</organism>
<dbReference type="Gene3D" id="2.70.98.20">
    <property type="entry name" value="Copper amine oxidase, catalytic domain"/>
    <property type="match status" value="1"/>
</dbReference>
<dbReference type="GO" id="GO:0008131">
    <property type="term" value="F:primary methylamine oxidase activity"/>
    <property type="evidence" value="ECO:0007669"/>
    <property type="project" value="InterPro"/>
</dbReference>
<sequence>MKALKVLMIVGVALALGAPSAGAQSTTPTAAFCSGESLISYKLRNGAKWEMCWGHHSIKGLVISKVAFQGPKDTAPKLVLDAINTAQMNVPYDNGSIEYDDVLQYGFGGQYLKGLDVSECPQGELRNATVSWETSTSVYREEVRPALCIREADTGTAYRSQYRSNSQILAKQGTDLIVHATAAIGNYEYEMRYAFHDDGQIDADLGATGEAIPFGEGYVNGWPVGTGESDFLMNHYHSAVWRVDFGLDGQSQMKAEQWDTAPTGQRGTQSAIYNTTKTDIPTEKAFNLTNRRWFRVLAPNSTNTDGHPRSYEFVYGKNDPYSSYPHLKYELTFSQFRSCEQFPMRNLTSQANCGDKTSLDYLDGENLTNPVAWVNVGFHHVPRDEDQSPMPIHWQGFSLYPRDWHANNSQAPALRSAWNGRNMPAAPTPTPSSTATATPTTTATATATATTTATATATATATPTATATVTSTPTATATATATTTPAPGPSAAARTEVVAPEAGDSSTATLQVGGAARKALSAVALKLSGGKATISVTSGGVAATGKVALKINRKTVRTLTLKKGLATATLPKLKAGTYKVTASYLGSATAAAGATKAKTLKVRS</sequence>
<dbReference type="InterPro" id="IPR000269">
    <property type="entry name" value="Cu_amine_oxidase"/>
</dbReference>
<keyword evidence="3 5" id="KW-0801">TPQ</keyword>
<dbReference type="EC" id="1.4.3.-" evidence="5"/>
<dbReference type="Pfam" id="PF01179">
    <property type="entry name" value="Cu_amine_oxid"/>
    <property type="match status" value="1"/>
</dbReference>
<evidence type="ECO:0000259" key="8">
    <source>
        <dbReference type="Pfam" id="PF01179"/>
    </source>
</evidence>